<dbReference type="SUPFAM" id="SSF160443">
    <property type="entry name" value="SMR domain-like"/>
    <property type="match status" value="1"/>
</dbReference>
<dbReference type="InterPro" id="IPR036063">
    <property type="entry name" value="Smr_dom_sf"/>
</dbReference>
<evidence type="ECO:0000313" key="10">
    <source>
        <dbReference type="EMBL" id="SFH81685.1"/>
    </source>
</evidence>
<feature type="domain" description="Smr" evidence="9">
    <location>
        <begin position="717"/>
        <end position="792"/>
    </location>
</feature>
<evidence type="ECO:0000256" key="7">
    <source>
        <dbReference type="HAMAP-Rule" id="MF_00092"/>
    </source>
</evidence>
<name>A0A1I3D4S0_SELRU</name>
<sequence length="792" mass="88405">MENESFKILEYEKITAMLEERAGSALGKEKARLLFPSSDIAEIAEWQQETDEAVQVYAMTAPPLGGIRDIRPLLTKVGKGAVLDLAEMQEVMSTLYAMRNVKYFFRDLEAEVPLLKEWARSLEILGQLERNLGNTIDEHGNMREDASVELRRIRRELKSSQVRIKDKINSILHDAAYQKMFQDAIVTVRDERYVLPVKAEYRAHFPGLIHDQSASGSTLFIEPMAVVELNNDVKQLTLAEQQEVQRILRQLSQEISRDSEPLTANCMILADIDFAFAKAKLARDMEATRPLLNTEGRTVLKNARHPLIPRDKVVPTSITLGDGYRMLLITGPNTGGKTVSMKTLGLMVLMAQSGCYLPVAADSEIAVYQNVYADIGDEQSIEQSLSTFSAHMTHIVRILDKVESDDLLLLDELGAGTDPEEGAALAMSILERLLDVRATTVATTHYSELKTFAYTREGIENACVEFDVETLRPTYRLLIGIPGASNAFAISQRLGLSDSLILRAKQLVKADHAQFEHVINQLENEKMMYEQMNADIRERQQRVTQLERKLEDAKAELAKKKGDIIRKAKEKSAAMIRQTRRESEEVIKDLKEQFDDQGIRARQQAIQEARARINEASDRARPGIMAQKGVGKKIDVKTLVPGDIIYVKKLDQKGTVLEVQGKELTVQLGGLRTKVKASGCTFLSHAEKEKAPAAAGRKRTTQSGSFLQKTQNIGRDIDIRGMMVDEAEIVLGKFIDDAVIAGLTQVLVIHGKGTGALRKGVHEYFKHHRNVAKFQFADINEGGTGATIVDLK</sequence>
<dbReference type="GO" id="GO:0006298">
    <property type="term" value="P:mismatch repair"/>
    <property type="evidence" value="ECO:0007669"/>
    <property type="project" value="InterPro"/>
</dbReference>
<organism evidence="10 11">
    <name type="scientific">Selenomonas ruminantium</name>
    <dbReference type="NCBI Taxonomy" id="971"/>
    <lineage>
        <taxon>Bacteria</taxon>
        <taxon>Bacillati</taxon>
        <taxon>Bacillota</taxon>
        <taxon>Negativicutes</taxon>
        <taxon>Selenomonadales</taxon>
        <taxon>Selenomonadaceae</taxon>
        <taxon>Selenomonas</taxon>
    </lineage>
</organism>
<evidence type="ECO:0000259" key="9">
    <source>
        <dbReference type="PROSITE" id="PS50828"/>
    </source>
</evidence>
<dbReference type="GO" id="GO:0030983">
    <property type="term" value="F:mismatched DNA binding"/>
    <property type="evidence" value="ECO:0007669"/>
    <property type="project" value="InterPro"/>
</dbReference>
<keyword evidence="2 7" id="KW-0547">Nucleotide-binding</keyword>
<dbReference type="EC" id="3.6.4.-" evidence="7"/>
<dbReference type="Pfam" id="PF20297">
    <property type="entry name" value="MSSS"/>
    <property type="match status" value="1"/>
</dbReference>
<feature type="coiled-coil region" evidence="8">
    <location>
        <begin position="505"/>
        <end position="619"/>
    </location>
</feature>
<gene>
    <name evidence="7" type="primary">mutS2</name>
    <name evidence="7" type="synonym">rqcU</name>
    <name evidence="10" type="ORF">SAMN04487861_10590</name>
</gene>
<comment type="function">
    <text evidence="7">Acts as a ribosome collision sensor, splitting the ribosome into its 2 subunits. Detects stalled/collided 70S ribosomes which it binds and splits by an ATP-hydrolysis driven conformational change. Acts upstream of the ribosome quality control system (RQC), a ribosome-associated complex that mediates the extraction of incompletely synthesized nascent chains from stalled ribosomes and their subsequent degradation. Probably generates substrates for RQC.</text>
</comment>
<dbReference type="Proteomes" id="UP000183639">
    <property type="component" value="Unassembled WGS sequence"/>
</dbReference>
<evidence type="ECO:0000256" key="1">
    <source>
        <dbReference type="ARBA" id="ARBA00022730"/>
    </source>
</evidence>
<comment type="similarity">
    <text evidence="7">Belongs to the DNA mismatch repair MutS family. MutS2 subfamily.</text>
</comment>
<dbReference type="EMBL" id="FOQK01000005">
    <property type="protein sequence ID" value="SFH81685.1"/>
    <property type="molecule type" value="Genomic_DNA"/>
</dbReference>
<dbReference type="GO" id="GO:0019843">
    <property type="term" value="F:rRNA binding"/>
    <property type="evidence" value="ECO:0007669"/>
    <property type="project" value="UniProtKB-UniRule"/>
</dbReference>
<dbReference type="EC" id="3.1.-.-" evidence="7"/>
<keyword evidence="1 7" id="KW-0699">rRNA-binding</keyword>
<dbReference type="GO" id="GO:0016887">
    <property type="term" value="F:ATP hydrolysis activity"/>
    <property type="evidence" value="ECO:0007669"/>
    <property type="project" value="InterPro"/>
</dbReference>
<dbReference type="InterPro" id="IPR036187">
    <property type="entry name" value="DNA_mismatch_repair_MutS_sf"/>
</dbReference>
<dbReference type="SMART" id="SM00463">
    <property type="entry name" value="SMR"/>
    <property type="match status" value="1"/>
</dbReference>
<keyword evidence="5 7" id="KW-0694">RNA-binding</keyword>
<dbReference type="GO" id="GO:0140664">
    <property type="term" value="F:ATP-dependent DNA damage sensor activity"/>
    <property type="evidence" value="ECO:0007669"/>
    <property type="project" value="InterPro"/>
</dbReference>
<evidence type="ECO:0000313" key="11">
    <source>
        <dbReference type="Proteomes" id="UP000183639"/>
    </source>
</evidence>
<dbReference type="Gene3D" id="3.30.1370.110">
    <property type="match status" value="1"/>
</dbReference>
<dbReference type="InterPro" id="IPR045076">
    <property type="entry name" value="MutS"/>
</dbReference>
<dbReference type="Gene3D" id="3.40.50.300">
    <property type="entry name" value="P-loop containing nucleotide triphosphate hydrolases"/>
    <property type="match status" value="1"/>
</dbReference>
<evidence type="ECO:0000256" key="8">
    <source>
        <dbReference type="SAM" id="Coils"/>
    </source>
</evidence>
<comment type="subunit">
    <text evidence="7">Homodimer. Binds to stalled ribosomes, contacting rRNA.</text>
</comment>
<dbReference type="RefSeq" id="WP_075442531.1">
    <property type="nucleotide sequence ID" value="NZ_FOQK01000005.1"/>
</dbReference>
<feature type="binding site" evidence="7">
    <location>
        <begin position="331"/>
        <end position="338"/>
    </location>
    <ligand>
        <name>ATP</name>
        <dbReference type="ChEBI" id="CHEBI:30616"/>
    </ligand>
</feature>
<dbReference type="GO" id="GO:0004519">
    <property type="term" value="F:endonuclease activity"/>
    <property type="evidence" value="ECO:0007669"/>
    <property type="project" value="UniProtKB-UniRule"/>
</dbReference>
<keyword evidence="6 7" id="KW-0238">DNA-binding</keyword>
<dbReference type="GO" id="GO:0043023">
    <property type="term" value="F:ribosomal large subunit binding"/>
    <property type="evidence" value="ECO:0007669"/>
    <property type="project" value="UniProtKB-UniRule"/>
</dbReference>
<dbReference type="InterPro" id="IPR007696">
    <property type="entry name" value="DNA_mismatch_repair_MutS_core"/>
</dbReference>
<dbReference type="SMART" id="SM00534">
    <property type="entry name" value="MUTSac"/>
    <property type="match status" value="1"/>
</dbReference>
<dbReference type="GO" id="GO:0045910">
    <property type="term" value="P:negative regulation of DNA recombination"/>
    <property type="evidence" value="ECO:0007669"/>
    <property type="project" value="InterPro"/>
</dbReference>
<evidence type="ECO:0000256" key="2">
    <source>
        <dbReference type="ARBA" id="ARBA00022741"/>
    </source>
</evidence>
<dbReference type="InterPro" id="IPR046893">
    <property type="entry name" value="MSSS"/>
</dbReference>
<dbReference type="PANTHER" id="PTHR48466">
    <property type="entry name" value="OS10G0509000 PROTEIN-RELATED"/>
    <property type="match status" value="1"/>
</dbReference>
<keyword evidence="3 7" id="KW-0378">Hydrolase</keyword>
<protein>
    <recommendedName>
        <fullName evidence="7">Endonuclease MutS2</fullName>
        <ecNumber evidence="7">3.1.-.-</ecNumber>
    </recommendedName>
    <alternativeName>
        <fullName evidence="7">Ribosome-associated protein quality control-upstream factor</fullName>
        <shortName evidence="7">RQC-upstream factor</shortName>
        <shortName evidence="7">RqcU</shortName>
        <ecNumber evidence="7">3.6.4.-</ecNumber>
    </alternativeName>
</protein>
<dbReference type="InterPro" id="IPR000432">
    <property type="entry name" value="DNA_mismatch_repair_MutS_C"/>
</dbReference>
<reference evidence="10 11" key="1">
    <citation type="submission" date="2016-10" db="EMBL/GenBank/DDBJ databases">
        <authorList>
            <person name="de Groot N.N."/>
        </authorList>
    </citation>
    <scope>NUCLEOTIDE SEQUENCE [LARGE SCALE GENOMIC DNA]</scope>
    <source>
        <strain evidence="10 11">Z108</strain>
    </source>
</reference>
<evidence type="ECO:0000256" key="6">
    <source>
        <dbReference type="ARBA" id="ARBA00023125"/>
    </source>
</evidence>
<accession>A0A1I3D4S0</accession>
<evidence type="ECO:0000256" key="5">
    <source>
        <dbReference type="ARBA" id="ARBA00022884"/>
    </source>
</evidence>
<dbReference type="CDD" id="cd03280">
    <property type="entry name" value="ABC_MutS2"/>
    <property type="match status" value="1"/>
</dbReference>
<dbReference type="NCBIfam" id="TIGR01069">
    <property type="entry name" value="mutS2"/>
    <property type="match status" value="1"/>
</dbReference>
<dbReference type="PROSITE" id="PS50828">
    <property type="entry name" value="SMR"/>
    <property type="match status" value="1"/>
</dbReference>
<evidence type="ECO:0000256" key="3">
    <source>
        <dbReference type="ARBA" id="ARBA00022801"/>
    </source>
</evidence>
<keyword evidence="7" id="KW-0255">Endonuclease</keyword>
<dbReference type="Pfam" id="PF00488">
    <property type="entry name" value="MutS_V"/>
    <property type="match status" value="1"/>
</dbReference>
<feature type="coiled-coil region" evidence="8">
    <location>
        <begin position="136"/>
        <end position="163"/>
    </location>
</feature>
<dbReference type="InterPro" id="IPR027417">
    <property type="entry name" value="P-loop_NTPase"/>
</dbReference>
<dbReference type="SMART" id="SM00533">
    <property type="entry name" value="MUTSd"/>
    <property type="match status" value="1"/>
</dbReference>
<dbReference type="SUPFAM" id="SSF52540">
    <property type="entry name" value="P-loop containing nucleoside triphosphate hydrolases"/>
    <property type="match status" value="1"/>
</dbReference>
<dbReference type="PANTHER" id="PTHR48466:SF2">
    <property type="entry name" value="OS10G0509000 PROTEIN"/>
    <property type="match status" value="1"/>
</dbReference>
<dbReference type="GO" id="GO:0072344">
    <property type="term" value="P:rescue of stalled ribosome"/>
    <property type="evidence" value="ECO:0007669"/>
    <property type="project" value="UniProtKB-UniRule"/>
</dbReference>
<dbReference type="HAMAP" id="MF_00092">
    <property type="entry name" value="MutS2"/>
    <property type="match status" value="1"/>
</dbReference>
<keyword evidence="8" id="KW-0175">Coiled coil</keyword>
<keyword evidence="4 7" id="KW-0067">ATP-binding</keyword>
<dbReference type="Pfam" id="PF01713">
    <property type="entry name" value="Smr"/>
    <property type="match status" value="1"/>
</dbReference>
<dbReference type="InterPro" id="IPR002625">
    <property type="entry name" value="Smr_dom"/>
</dbReference>
<dbReference type="SUPFAM" id="SSF48334">
    <property type="entry name" value="DNA repair protein MutS, domain III"/>
    <property type="match status" value="1"/>
</dbReference>
<dbReference type="PIRSF" id="PIRSF005814">
    <property type="entry name" value="MutS_YshD"/>
    <property type="match status" value="1"/>
</dbReference>
<dbReference type="AlphaFoldDB" id="A0A1I3D4S0"/>
<comment type="function">
    <text evidence="7">Endonuclease that is involved in the suppression of homologous recombination and thus may have a key role in the control of bacterial genetic diversity.</text>
</comment>
<proteinExistence type="inferred from homology"/>
<dbReference type="InterPro" id="IPR005747">
    <property type="entry name" value="MutS2"/>
</dbReference>
<dbReference type="OrthoDB" id="9808166at2"/>
<keyword evidence="7" id="KW-0540">Nuclease</keyword>
<evidence type="ECO:0000256" key="4">
    <source>
        <dbReference type="ARBA" id="ARBA00022840"/>
    </source>
</evidence>
<dbReference type="FunFam" id="3.40.50.300:FF:000830">
    <property type="entry name" value="Endonuclease MutS2"/>
    <property type="match status" value="1"/>
</dbReference>
<dbReference type="GO" id="GO:0005524">
    <property type="term" value="F:ATP binding"/>
    <property type="evidence" value="ECO:0007669"/>
    <property type="project" value="UniProtKB-UniRule"/>
</dbReference>